<evidence type="ECO:0008006" key="3">
    <source>
        <dbReference type="Google" id="ProtNLM"/>
    </source>
</evidence>
<keyword evidence="2" id="KW-1185">Reference proteome</keyword>
<accession>A0A285HYQ3</accession>
<dbReference type="RefSeq" id="WP_097019003.1">
    <property type="nucleotide sequence ID" value="NZ_OBDZ01000027.1"/>
</dbReference>
<dbReference type="InterPro" id="IPR032710">
    <property type="entry name" value="NTF2-like_dom_sf"/>
</dbReference>
<name>A0A285HYQ3_9FIRM</name>
<organism evidence="1 2">
    <name type="scientific">Orenia metallireducens</name>
    <dbReference type="NCBI Taxonomy" id="1413210"/>
    <lineage>
        <taxon>Bacteria</taxon>
        <taxon>Bacillati</taxon>
        <taxon>Bacillota</taxon>
        <taxon>Clostridia</taxon>
        <taxon>Halanaerobiales</taxon>
        <taxon>Halobacteroidaceae</taxon>
        <taxon>Orenia</taxon>
    </lineage>
</organism>
<gene>
    <name evidence="1" type="ORF">SAMN06265827_12741</name>
</gene>
<dbReference type="STRING" id="1413210.U472_11365"/>
<dbReference type="OrthoDB" id="4203328at2"/>
<evidence type="ECO:0000313" key="1">
    <source>
        <dbReference type="EMBL" id="SNY40767.1"/>
    </source>
</evidence>
<reference evidence="2" key="1">
    <citation type="submission" date="2017-09" db="EMBL/GenBank/DDBJ databases">
        <authorList>
            <person name="Varghese N."/>
            <person name="Submissions S."/>
        </authorList>
    </citation>
    <scope>NUCLEOTIDE SEQUENCE [LARGE SCALE GENOMIC DNA]</scope>
    <source>
        <strain evidence="2">MSL47</strain>
    </source>
</reference>
<dbReference type="AlphaFoldDB" id="A0A285HYQ3"/>
<proteinExistence type="predicted"/>
<evidence type="ECO:0000313" key="2">
    <source>
        <dbReference type="Proteomes" id="UP000219573"/>
    </source>
</evidence>
<sequence length="127" mass="15408">MKREEMLKLFKQYTEGWKEWNKAMILGCLDTNSIITEFNGKCFSGIEQIRRWLSDWEKEGNRVSQWDIKNEYYDLDSKVAVFEWEFSCMIGSDKHHFKGSSIVKYHKNLIKEMREYQMEAECYYPCE</sequence>
<dbReference type="Proteomes" id="UP000219573">
    <property type="component" value="Unassembled WGS sequence"/>
</dbReference>
<protein>
    <recommendedName>
        <fullName evidence="3">SnoaL-like domain-containing protein</fullName>
    </recommendedName>
</protein>
<dbReference type="EMBL" id="OBDZ01000027">
    <property type="protein sequence ID" value="SNY40767.1"/>
    <property type="molecule type" value="Genomic_DNA"/>
</dbReference>
<dbReference type="SUPFAM" id="SSF54427">
    <property type="entry name" value="NTF2-like"/>
    <property type="match status" value="1"/>
</dbReference>
<dbReference type="Gene3D" id="3.10.450.50">
    <property type="match status" value="1"/>
</dbReference>